<name>A0ABU8GWM7_9ACTN</name>
<evidence type="ECO:0000313" key="1">
    <source>
        <dbReference type="EMBL" id="MEI5617582.1"/>
    </source>
</evidence>
<evidence type="ECO:0000313" key="2">
    <source>
        <dbReference type="Proteomes" id="UP001365781"/>
    </source>
</evidence>
<dbReference type="EMBL" id="JBBAYM010000818">
    <property type="protein sequence ID" value="MEI5617582.1"/>
    <property type="molecule type" value="Genomic_DNA"/>
</dbReference>
<feature type="non-terminal residue" evidence="1">
    <location>
        <position position="80"/>
    </location>
</feature>
<accession>A0ABU8GWM7</accession>
<keyword evidence="2" id="KW-1185">Reference proteome</keyword>
<protein>
    <recommendedName>
        <fullName evidence="3">Transposase</fullName>
    </recommendedName>
</protein>
<dbReference type="Proteomes" id="UP001365781">
    <property type="component" value="Unassembled WGS sequence"/>
</dbReference>
<sequence>AFPAKAVAIKVVWWLAKNDGLTAMPVWDDDPAHPDTETNPPSTWKRVVAIDPSRASVPAAETADVVFQGQKRPGAHVVGL</sequence>
<proteinExistence type="predicted"/>
<feature type="non-terminal residue" evidence="1">
    <location>
        <position position="1"/>
    </location>
</feature>
<comment type="caution">
    <text evidence="1">The sequence shown here is derived from an EMBL/GenBank/DDBJ whole genome shotgun (WGS) entry which is preliminary data.</text>
</comment>
<dbReference type="RefSeq" id="WP_336559404.1">
    <property type="nucleotide sequence ID" value="NZ_JBBAYM010000818.1"/>
</dbReference>
<gene>
    <name evidence="1" type="ORF">WB403_51715</name>
</gene>
<organism evidence="1 2">
    <name type="scientific">Streptomyces brasiliscabiei</name>
    <dbReference type="NCBI Taxonomy" id="2736302"/>
    <lineage>
        <taxon>Bacteria</taxon>
        <taxon>Bacillati</taxon>
        <taxon>Actinomycetota</taxon>
        <taxon>Actinomycetes</taxon>
        <taxon>Kitasatosporales</taxon>
        <taxon>Streptomycetaceae</taxon>
        <taxon>Streptomyces</taxon>
    </lineage>
</organism>
<reference evidence="1 2" key="1">
    <citation type="submission" date="2024-03" db="EMBL/GenBank/DDBJ databases">
        <title>First Report of Pectobacterium brasiliscabiei causing potato scab in china.</title>
        <authorList>
            <person name="Handique U."/>
        </authorList>
    </citation>
    <scope>NUCLEOTIDE SEQUENCE [LARGE SCALE GENOMIC DNA]</scope>
    <source>
        <strain evidence="1 2">ZRIMU1503</strain>
    </source>
</reference>
<evidence type="ECO:0008006" key="3">
    <source>
        <dbReference type="Google" id="ProtNLM"/>
    </source>
</evidence>